<dbReference type="GO" id="GO:0043171">
    <property type="term" value="P:peptide catabolic process"/>
    <property type="evidence" value="ECO:0007669"/>
    <property type="project" value="TreeGrafter"/>
</dbReference>
<evidence type="ECO:0000256" key="6">
    <source>
        <dbReference type="ARBA" id="ARBA00022438"/>
    </source>
</evidence>
<evidence type="ECO:0000313" key="16">
    <source>
        <dbReference type="Proteomes" id="UP000323632"/>
    </source>
</evidence>
<keyword evidence="10" id="KW-0862">Zinc</keyword>
<feature type="signal peptide" evidence="12">
    <location>
        <begin position="1"/>
        <end position="18"/>
    </location>
</feature>
<evidence type="ECO:0000256" key="12">
    <source>
        <dbReference type="SAM" id="SignalP"/>
    </source>
</evidence>
<dbReference type="RefSeq" id="WP_150032344.1">
    <property type="nucleotide sequence ID" value="NZ_VWSH01000002.1"/>
</dbReference>
<dbReference type="GO" id="GO:0008270">
    <property type="term" value="F:zinc ion binding"/>
    <property type="evidence" value="ECO:0007669"/>
    <property type="project" value="InterPro"/>
</dbReference>
<comment type="catalytic activity">
    <reaction evidence="1">
        <text>Release of an N-terminal amino acid, Xaa-|-Yaa- from a peptide, amide or arylamide. Xaa is preferably Ala, but may be most amino acids including Pro (slow action). When a terminal hydrophobic residue is followed by a prolyl residue, the two may be released as an intact Xaa-Pro dipeptide.</text>
        <dbReference type="EC" id="3.4.11.2"/>
    </reaction>
</comment>
<evidence type="ECO:0000256" key="5">
    <source>
        <dbReference type="ARBA" id="ARBA00015611"/>
    </source>
</evidence>
<evidence type="ECO:0000256" key="3">
    <source>
        <dbReference type="ARBA" id="ARBA00010136"/>
    </source>
</evidence>
<keyword evidence="12" id="KW-0732">Signal</keyword>
<keyword evidence="8" id="KW-0479">Metal-binding</keyword>
<dbReference type="PANTHER" id="PTHR11533">
    <property type="entry name" value="PROTEASE M1 ZINC METALLOPROTEASE"/>
    <property type="match status" value="1"/>
</dbReference>
<dbReference type="InterPro" id="IPR050344">
    <property type="entry name" value="Peptidase_M1_aminopeptidases"/>
</dbReference>
<dbReference type="Pfam" id="PF18962">
    <property type="entry name" value="Por_Secre_tail"/>
    <property type="match status" value="1"/>
</dbReference>
<dbReference type="EC" id="3.4.11.2" evidence="4"/>
<evidence type="ECO:0000256" key="11">
    <source>
        <dbReference type="ARBA" id="ARBA00023049"/>
    </source>
</evidence>
<dbReference type="SUPFAM" id="SSF55486">
    <property type="entry name" value="Metalloproteases ('zincins'), catalytic domain"/>
    <property type="match status" value="1"/>
</dbReference>
<dbReference type="PRINTS" id="PR00756">
    <property type="entry name" value="ALADIPTASE"/>
</dbReference>
<evidence type="ECO:0000313" key="15">
    <source>
        <dbReference type="EMBL" id="KAA5534665.1"/>
    </source>
</evidence>
<evidence type="ECO:0000259" key="13">
    <source>
        <dbReference type="Pfam" id="PF01433"/>
    </source>
</evidence>
<evidence type="ECO:0000256" key="9">
    <source>
        <dbReference type="ARBA" id="ARBA00022801"/>
    </source>
</evidence>
<feature type="domain" description="Secretion system C-terminal sorting" evidence="14">
    <location>
        <begin position="579"/>
        <end position="642"/>
    </location>
</feature>
<dbReference type="Proteomes" id="UP000323632">
    <property type="component" value="Unassembled WGS sequence"/>
</dbReference>
<comment type="cofactor">
    <cofactor evidence="2">
        <name>Zn(2+)</name>
        <dbReference type="ChEBI" id="CHEBI:29105"/>
    </cofactor>
</comment>
<dbReference type="GO" id="GO:0016285">
    <property type="term" value="F:alanyl aminopeptidase activity"/>
    <property type="evidence" value="ECO:0007669"/>
    <property type="project" value="UniProtKB-EC"/>
</dbReference>
<dbReference type="GO" id="GO:0070006">
    <property type="term" value="F:metalloaminopeptidase activity"/>
    <property type="evidence" value="ECO:0007669"/>
    <property type="project" value="TreeGrafter"/>
</dbReference>
<dbReference type="AlphaFoldDB" id="A0A5M6CMZ7"/>
<dbReference type="GO" id="GO:0016020">
    <property type="term" value="C:membrane"/>
    <property type="evidence" value="ECO:0007669"/>
    <property type="project" value="TreeGrafter"/>
</dbReference>
<dbReference type="PANTHER" id="PTHR11533:SF174">
    <property type="entry name" value="PUROMYCIN-SENSITIVE AMINOPEPTIDASE-RELATED"/>
    <property type="match status" value="1"/>
</dbReference>
<keyword evidence="9" id="KW-0378">Hydrolase</keyword>
<reference evidence="15 16" key="1">
    <citation type="submission" date="2019-09" db="EMBL/GenBank/DDBJ databases">
        <title>Genome sequence and assembly of Taibaiella sp.</title>
        <authorList>
            <person name="Chhetri G."/>
        </authorList>
    </citation>
    <scope>NUCLEOTIDE SEQUENCE [LARGE SCALE GENOMIC DNA]</scope>
    <source>
        <strain evidence="15 16">KVB11</strain>
    </source>
</reference>
<evidence type="ECO:0000259" key="14">
    <source>
        <dbReference type="Pfam" id="PF18962"/>
    </source>
</evidence>
<comment type="similarity">
    <text evidence="3">Belongs to the peptidase M1 family.</text>
</comment>
<dbReference type="GO" id="GO:0042277">
    <property type="term" value="F:peptide binding"/>
    <property type="evidence" value="ECO:0007669"/>
    <property type="project" value="TreeGrafter"/>
</dbReference>
<keyword evidence="11" id="KW-0482">Metalloprotease</keyword>
<protein>
    <recommendedName>
        <fullName evidence="5">Aminopeptidase N</fullName>
        <ecNumber evidence="4">3.4.11.2</ecNumber>
    </recommendedName>
</protein>
<dbReference type="InterPro" id="IPR026444">
    <property type="entry name" value="Secre_tail"/>
</dbReference>
<name>A0A5M6CMZ7_9BACT</name>
<feature type="domain" description="Peptidase M1 membrane alanine aminopeptidase" evidence="13">
    <location>
        <begin position="325"/>
        <end position="470"/>
    </location>
</feature>
<dbReference type="InterPro" id="IPR014782">
    <property type="entry name" value="Peptidase_M1_dom"/>
</dbReference>
<dbReference type="GO" id="GO:0006508">
    <property type="term" value="P:proteolysis"/>
    <property type="evidence" value="ECO:0007669"/>
    <property type="project" value="UniProtKB-KW"/>
</dbReference>
<evidence type="ECO:0000256" key="1">
    <source>
        <dbReference type="ARBA" id="ARBA00000098"/>
    </source>
</evidence>
<comment type="caution">
    <text evidence="15">The sequence shown here is derived from an EMBL/GenBank/DDBJ whole genome shotgun (WGS) entry which is preliminary data.</text>
</comment>
<evidence type="ECO:0000256" key="4">
    <source>
        <dbReference type="ARBA" id="ARBA00012564"/>
    </source>
</evidence>
<dbReference type="GO" id="GO:0005737">
    <property type="term" value="C:cytoplasm"/>
    <property type="evidence" value="ECO:0007669"/>
    <property type="project" value="TreeGrafter"/>
</dbReference>
<feature type="chain" id="PRO_5024462261" description="Aminopeptidase N" evidence="12">
    <location>
        <begin position="19"/>
        <end position="652"/>
    </location>
</feature>
<evidence type="ECO:0000256" key="8">
    <source>
        <dbReference type="ARBA" id="ARBA00022723"/>
    </source>
</evidence>
<proteinExistence type="inferred from homology"/>
<accession>A0A5M6CMZ7</accession>
<dbReference type="Gene3D" id="1.10.390.10">
    <property type="entry name" value="Neutral Protease Domain 2"/>
    <property type="match status" value="1"/>
</dbReference>
<dbReference type="GO" id="GO:0005615">
    <property type="term" value="C:extracellular space"/>
    <property type="evidence" value="ECO:0007669"/>
    <property type="project" value="TreeGrafter"/>
</dbReference>
<dbReference type="CDD" id="cd09603">
    <property type="entry name" value="M1_APN_like"/>
    <property type="match status" value="1"/>
</dbReference>
<sequence length="652" mass="72565">MKISFLLFLIAIAMPGFAQTKSIHPCAAMKKHAYNDVAGKPTVEDAREYDYDVKYVHLNLDVNNLNTQINGIATTNAIVIVPSMGEYVFELTQQITIDSFKFNGTLLPVTGSGYLRVVSLPQSVTQGTSFTAVTYYHGAPSGASGFYGGGIQNAVSPTWGAHVTYTLSESYASRDWWPVKQALQDKIDSSDVWLTVGAGLKAGSNGMLNQVVNLGNNKSRYEWKSRNAIDYYLISFAVSTYTDYSHYMHFDNSADSMLIQNYVYDNPQTLPFWQGELDSTSLMVNHLSGLFGRYPFWKEKYGHCMAPLGGGMEHQTMTTLGTFETSLIVHELGHQWFGDNVTCGTWSDIWLNEGFASYIEYLFEANFHGAAAATAKMNSVHSNVMSEPDGSVYCTDTIDENRIFDSRLSYDKGSAVIHTLRFVAGNDDLFFNMLKHYQVQFERGTATTEQFKNFVAGEYNINMDTFFNQWIYGEGYPTISAKWNQVNNQVTVALSQQTSAPASVSYFNTPLELKLKSANGDTVVKVNFNAANKTFAFSWDKNMNGITIDPNNWILNKTGTIVKDPALAINELQASAFVVYPNPTNNFWNVKNLPEGCDMIVSDLSGRVLLNIQSGNKKEISIDSKSLPSGIYLLRISKAGYSSEAFKLVKMH</sequence>
<dbReference type="Pfam" id="PF01433">
    <property type="entry name" value="Peptidase_M1"/>
    <property type="match status" value="1"/>
</dbReference>
<organism evidence="15 16">
    <name type="scientific">Taibaiella lutea</name>
    <dbReference type="NCBI Taxonomy" id="2608001"/>
    <lineage>
        <taxon>Bacteria</taxon>
        <taxon>Pseudomonadati</taxon>
        <taxon>Bacteroidota</taxon>
        <taxon>Chitinophagia</taxon>
        <taxon>Chitinophagales</taxon>
        <taxon>Chitinophagaceae</taxon>
        <taxon>Taibaiella</taxon>
    </lineage>
</organism>
<evidence type="ECO:0000256" key="7">
    <source>
        <dbReference type="ARBA" id="ARBA00022670"/>
    </source>
</evidence>
<gene>
    <name evidence="15" type="ORF">F0919_08605</name>
</gene>
<keyword evidence="16" id="KW-1185">Reference proteome</keyword>
<dbReference type="InterPro" id="IPR042097">
    <property type="entry name" value="Aminopeptidase_N-like_N_sf"/>
</dbReference>
<evidence type="ECO:0000256" key="10">
    <source>
        <dbReference type="ARBA" id="ARBA00022833"/>
    </source>
</evidence>
<keyword evidence="6" id="KW-0031">Aminopeptidase</keyword>
<dbReference type="Gene3D" id="2.60.40.1730">
    <property type="entry name" value="tricorn interacting facor f3 domain"/>
    <property type="match status" value="1"/>
</dbReference>
<dbReference type="InterPro" id="IPR027268">
    <property type="entry name" value="Peptidase_M4/M1_CTD_sf"/>
</dbReference>
<dbReference type="SUPFAM" id="SSF63737">
    <property type="entry name" value="Leukotriene A4 hydrolase N-terminal domain"/>
    <property type="match status" value="1"/>
</dbReference>
<dbReference type="NCBIfam" id="TIGR04183">
    <property type="entry name" value="Por_Secre_tail"/>
    <property type="match status" value="1"/>
</dbReference>
<dbReference type="EMBL" id="VWSH01000002">
    <property type="protein sequence ID" value="KAA5534665.1"/>
    <property type="molecule type" value="Genomic_DNA"/>
</dbReference>
<evidence type="ECO:0000256" key="2">
    <source>
        <dbReference type="ARBA" id="ARBA00001947"/>
    </source>
</evidence>
<dbReference type="InterPro" id="IPR001930">
    <property type="entry name" value="Peptidase_M1"/>
</dbReference>
<keyword evidence="7" id="KW-0645">Protease</keyword>